<dbReference type="EMBL" id="DVOJ01000006">
    <property type="protein sequence ID" value="HIV01254.1"/>
    <property type="molecule type" value="Genomic_DNA"/>
</dbReference>
<comment type="caution">
    <text evidence="2">The sequence shown here is derived from an EMBL/GenBank/DDBJ whole genome shotgun (WGS) entry which is preliminary data.</text>
</comment>
<sequence length="73" mass="8228">MAKKGDYFGLSYLVSVILAIIPVTAWVCGFVTRFMEGKIVAGLIRLIFGFTIVWILDLIFMIVSKHILRLIPV</sequence>
<name>A0A9D1SYH5_9FIRM</name>
<keyword evidence="1" id="KW-0812">Transmembrane</keyword>
<gene>
    <name evidence="2" type="ORF">IAA62_01700</name>
</gene>
<evidence type="ECO:0000313" key="2">
    <source>
        <dbReference type="EMBL" id="HIV01254.1"/>
    </source>
</evidence>
<evidence type="ECO:0000313" key="3">
    <source>
        <dbReference type="Proteomes" id="UP000886861"/>
    </source>
</evidence>
<proteinExistence type="predicted"/>
<dbReference type="AlphaFoldDB" id="A0A9D1SYH5"/>
<reference evidence="2" key="1">
    <citation type="submission" date="2020-10" db="EMBL/GenBank/DDBJ databases">
        <authorList>
            <person name="Gilroy R."/>
        </authorList>
    </citation>
    <scope>NUCLEOTIDE SEQUENCE</scope>
    <source>
        <strain evidence="2">CHK186-9395</strain>
    </source>
</reference>
<organism evidence="2 3">
    <name type="scientific">Candidatus Caccopulliclostridium gallistercoris</name>
    <dbReference type="NCBI Taxonomy" id="2840719"/>
    <lineage>
        <taxon>Bacteria</taxon>
        <taxon>Bacillati</taxon>
        <taxon>Bacillota</taxon>
        <taxon>Clostridia</taxon>
        <taxon>Candidatus Caccopulliclostridium</taxon>
    </lineage>
</organism>
<protein>
    <submittedName>
        <fullName evidence="2">Uncharacterized protein</fullName>
    </submittedName>
</protein>
<keyword evidence="1" id="KW-0472">Membrane</keyword>
<feature type="transmembrane region" description="Helical" evidence="1">
    <location>
        <begin position="43"/>
        <end position="63"/>
    </location>
</feature>
<reference evidence="2" key="2">
    <citation type="journal article" date="2021" name="PeerJ">
        <title>Extensive microbial diversity within the chicken gut microbiome revealed by metagenomics and culture.</title>
        <authorList>
            <person name="Gilroy R."/>
            <person name="Ravi A."/>
            <person name="Getino M."/>
            <person name="Pursley I."/>
            <person name="Horton D.L."/>
            <person name="Alikhan N.F."/>
            <person name="Baker D."/>
            <person name="Gharbi K."/>
            <person name="Hall N."/>
            <person name="Watson M."/>
            <person name="Adriaenssens E.M."/>
            <person name="Foster-Nyarko E."/>
            <person name="Jarju S."/>
            <person name="Secka A."/>
            <person name="Antonio M."/>
            <person name="Oren A."/>
            <person name="Chaudhuri R.R."/>
            <person name="La Ragione R."/>
            <person name="Hildebrand F."/>
            <person name="Pallen M.J."/>
        </authorList>
    </citation>
    <scope>NUCLEOTIDE SEQUENCE</scope>
    <source>
        <strain evidence="2">CHK186-9395</strain>
    </source>
</reference>
<accession>A0A9D1SYH5</accession>
<feature type="transmembrane region" description="Helical" evidence="1">
    <location>
        <begin position="12"/>
        <end position="31"/>
    </location>
</feature>
<evidence type="ECO:0000256" key="1">
    <source>
        <dbReference type="SAM" id="Phobius"/>
    </source>
</evidence>
<dbReference type="Proteomes" id="UP000886861">
    <property type="component" value="Unassembled WGS sequence"/>
</dbReference>
<keyword evidence="1" id="KW-1133">Transmembrane helix</keyword>